<sequence>MNAPLFAFNRVECCRKEEGSYIGTICLENAWVSLFTVERLPCEIQTQLNRHQLSWMFWKCFPWNGIEVLVVTSKTSRT</sequence>
<dbReference type="EMBL" id="BGPR01025495">
    <property type="protein sequence ID" value="GBN94437.1"/>
    <property type="molecule type" value="Genomic_DNA"/>
</dbReference>
<evidence type="ECO:0000313" key="1">
    <source>
        <dbReference type="EMBL" id="GBN94437.1"/>
    </source>
</evidence>
<organism evidence="2 3">
    <name type="scientific">Araneus ventricosus</name>
    <name type="common">Orbweaver spider</name>
    <name type="synonym">Epeira ventricosa</name>
    <dbReference type="NCBI Taxonomy" id="182803"/>
    <lineage>
        <taxon>Eukaryota</taxon>
        <taxon>Metazoa</taxon>
        <taxon>Ecdysozoa</taxon>
        <taxon>Arthropoda</taxon>
        <taxon>Chelicerata</taxon>
        <taxon>Arachnida</taxon>
        <taxon>Araneae</taxon>
        <taxon>Araneomorphae</taxon>
        <taxon>Entelegynae</taxon>
        <taxon>Araneoidea</taxon>
        <taxon>Araneidae</taxon>
        <taxon>Araneus</taxon>
    </lineage>
</organism>
<protein>
    <submittedName>
        <fullName evidence="2">Uncharacterized protein</fullName>
    </submittedName>
</protein>
<evidence type="ECO:0000313" key="3">
    <source>
        <dbReference type="Proteomes" id="UP000499080"/>
    </source>
</evidence>
<reference evidence="2 3" key="1">
    <citation type="journal article" date="2019" name="Sci. Rep.">
        <title>Orb-weaving spider Araneus ventricosus genome elucidates the spidroin gene catalogue.</title>
        <authorList>
            <person name="Kono N."/>
            <person name="Nakamura H."/>
            <person name="Ohtoshi R."/>
            <person name="Moran D.A.P."/>
            <person name="Shinohara A."/>
            <person name="Yoshida Y."/>
            <person name="Fujiwara M."/>
            <person name="Mori M."/>
            <person name="Tomita M."/>
            <person name="Arakawa K."/>
        </authorList>
    </citation>
    <scope>NUCLEOTIDE SEQUENCE [LARGE SCALE GENOMIC DNA]</scope>
</reference>
<gene>
    <name evidence="2" type="ORF">AVEN_158561_1</name>
    <name evidence="1" type="ORF">AVEN_66238_1</name>
</gene>
<dbReference type="EMBL" id="BGPR01025496">
    <property type="protein sequence ID" value="GBN94439.1"/>
    <property type="molecule type" value="Genomic_DNA"/>
</dbReference>
<name>A0A4Y2T4V8_ARAVE</name>
<dbReference type="AlphaFoldDB" id="A0A4Y2T4V8"/>
<comment type="caution">
    <text evidence="2">The sequence shown here is derived from an EMBL/GenBank/DDBJ whole genome shotgun (WGS) entry which is preliminary data.</text>
</comment>
<feature type="non-terminal residue" evidence="2">
    <location>
        <position position="78"/>
    </location>
</feature>
<evidence type="ECO:0000313" key="2">
    <source>
        <dbReference type="EMBL" id="GBN94439.1"/>
    </source>
</evidence>
<keyword evidence="3" id="KW-1185">Reference proteome</keyword>
<accession>A0A4Y2T4V8</accession>
<proteinExistence type="predicted"/>
<dbReference type="Proteomes" id="UP000499080">
    <property type="component" value="Unassembled WGS sequence"/>
</dbReference>